<keyword evidence="3" id="KW-1185">Reference proteome</keyword>
<organism evidence="2 3">
    <name type="scientific">Fodinibius salsisoli</name>
    <dbReference type="NCBI Taxonomy" id="2820877"/>
    <lineage>
        <taxon>Bacteria</taxon>
        <taxon>Pseudomonadati</taxon>
        <taxon>Balneolota</taxon>
        <taxon>Balneolia</taxon>
        <taxon>Balneolales</taxon>
        <taxon>Balneolaceae</taxon>
        <taxon>Fodinibius</taxon>
    </lineage>
</organism>
<evidence type="ECO:0000313" key="3">
    <source>
        <dbReference type="Proteomes" id="UP001207918"/>
    </source>
</evidence>
<dbReference type="CDD" id="cd08357">
    <property type="entry name" value="VOC_like"/>
    <property type="match status" value="1"/>
</dbReference>
<dbReference type="Gene3D" id="3.10.180.10">
    <property type="entry name" value="2,3-Dihydroxybiphenyl 1,2-Dioxygenase, domain 1"/>
    <property type="match status" value="1"/>
</dbReference>
<dbReference type="RefSeq" id="WP_265764707.1">
    <property type="nucleotide sequence ID" value="NZ_JAGGJA010000002.1"/>
</dbReference>
<dbReference type="PANTHER" id="PTHR39434:SF1">
    <property type="entry name" value="VOC DOMAIN-CONTAINING PROTEIN"/>
    <property type="match status" value="1"/>
</dbReference>
<proteinExistence type="predicted"/>
<comment type="caution">
    <text evidence="2">The sequence shown here is derived from an EMBL/GenBank/DDBJ whole genome shotgun (WGS) entry which is preliminary data.</text>
</comment>
<feature type="domain" description="VOC" evidence="1">
    <location>
        <begin position="7"/>
        <end position="133"/>
    </location>
</feature>
<dbReference type="Pfam" id="PF00903">
    <property type="entry name" value="Glyoxalase"/>
    <property type="match status" value="1"/>
</dbReference>
<evidence type="ECO:0000259" key="1">
    <source>
        <dbReference type="PROSITE" id="PS51819"/>
    </source>
</evidence>
<name>A0ABT3PJ96_9BACT</name>
<dbReference type="PROSITE" id="PS51819">
    <property type="entry name" value="VOC"/>
    <property type="match status" value="1"/>
</dbReference>
<dbReference type="InterPro" id="IPR004360">
    <property type="entry name" value="Glyas_Fos-R_dOase_dom"/>
</dbReference>
<dbReference type="InterPro" id="IPR037523">
    <property type="entry name" value="VOC_core"/>
</dbReference>
<accession>A0ABT3PJ96</accession>
<dbReference type="PANTHER" id="PTHR39434">
    <property type="match status" value="1"/>
</dbReference>
<reference evidence="2 3" key="1">
    <citation type="submission" date="2021-03" db="EMBL/GenBank/DDBJ databases">
        <title>Aliifodinibius sp. nov., a new bacterium isolated from saline soil.</title>
        <authorList>
            <person name="Galisteo C."/>
            <person name="De La Haba R."/>
            <person name="Sanchez-Porro C."/>
            <person name="Ventosa A."/>
        </authorList>
    </citation>
    <scope>NUCLEOTIDE SEQUENCE [LARGE SCALE GENOMIC DNA]</scope>
    <source>
        <strain evidence="2 3">1BSP15-2V2</strain>
    </source>
</reference>
<dbReference type="SUPFAM" id="SSF54593">
    <property type="entry name" value="Glyoxalase/Bleomycin resistance protein/Dihydroxybiphenyl dioxygenase"/>
    <property type="match status" value="1"/>
</dbReference>
<dbReference type="InterPro" id="IPR029068">
    <property type="entry name" value="Glyas_Bleomycin-R_OHBP_Dase"/>
</dbReference>
<sequence length="142" mass="16341">MSNKKVPLFHLAFPVADLEETLHFYKNILGCTTGRSSDHWIDFNFWGHQVVAHLSPDEAGRSSTNEVDGHKVPAKHFGLILEWEQWQELAERLQEKGIDFIIDPYIRFEGEAGEQATMFFKDPSGNALEFKAFRNEEQIFAT</sequence>
<dbReference type="EMBL" id="JAGGJA010000002">
    <property type="protein sequence ID" value="MCW9706009.1"/>
    <property type="molecule type" value="Genomic_DNA"/>
</dbReference>
<evidence type="ECO:0000313" key="2">
    <source>
        <dbReference type="EMBL" id="MCW9706009.1"/>
    </source>
</evidence>
<protein>
    <submittedName>
        <fullName evidence="2">VOC family protein</fullName>
    </submittedName>
</protein>
<gene>
    <name evidence="2" type="ORF">J6I44_04060</name>
</gene>
<dbReference type="Proteomes" id="UP001207918">
    <property type="component" value="Unassembled WGS sequence"/>
</dbReference>